<comment type="caution">
    <text evidence="2">The sequence shown here is derived from an EMBL/GenBank/DDBJ whole genome shotgun (WGS) entry which is preliminary data.</text>
</comment>
<evidence type="ECO:0000313" key="3">
    <source>
        <dbReference type="Proteomes" id="UP000253426"/>
    </source>
</evidence>
<evidence type="ECO:0000256" key="1">
    <source>
        <dbReference type="SAM" id="SignalP"/>
    </source>
</evidence>
<evidence type="ECO:0000313" key="2">
    <source>
        <dbReference type="EMBL" id="RBP45059.1"/>
    </source>
</evidence>
<keyword evidence="1" id="KW-0732">Signal</keyword>
<dbReference type="RefSeq" id="WP_113958204.1">
    <property type="nucleotide sequence ID" value="NZ_QNRR01000003.1"/>
</dbReference>
<dbReference type="Proteomes" id="UP000253426">
    <property type="component" value="Unassembled WGS sequence"/>
</dbReference>
<feature type="signal peptide" evidence="1">
    <location>
        <begin position="1"/>
        <end position="22"/>
    </location>
</feature>
<dbReference type="OrthoDB" id="9836759at2"/>
<sequence length="288" mass="32072">MLTRARALLCVLAWLVYHHSPAAEAPGHAGGKEPENAELESELYIGRHGYWHGGLGAVVALGEELHLGLGAHAQREELGATEVSYFNAELIYEFPGELAVEVFGFVYPEVERLQAVGTGLRGTKKFALGEERSLSVFFGPSYARARSVVEESDELETMRHLMLLGGITWEVGEVSVTLLASHSFYNRNPEGVETHVGLTDMTHFAAYENNDGFVRDTVAVEVAWEINEWLELNLRYAAMWFEKETRHAIAITPAVKLSERVELETGVEFLRGGEHENDLVFMGFSVMF</sequence>
<organism evidence="2 3">
    <name type="scientific">Roseimicrobium gellanilyticum</name>
    <dbReference type="NCBI Taxonomy" id="748857"/>
    <lineage>
        <taxon>Bacteria</taxon>
        <taxon>Pseudomonadati</taxon>
        <taxon>Verrucomicrobiota</taxon>
        <taxon>Verrucomicrobiia</taxon>
        <taxon>Verrucomicrobiales</taxon>
        <taxon>Verrucomicrobiaceae</taxon>
        <taxon>Roseimicrobium</taxon>
    </lineage>
</organism>
<proteinExistence type="predicted"/>
<evidence type="ECO:0008006" key="4">
    <source>
        <dbReference type="Google" id="ProtNLM"/>
    </source>
</evidence>
<name>A0A366HQC9_9BACT</name>
<dbReference type="AlphaFoldDB" id="A0A366HQC9"/>
<reference evidence="2 3" key="1">
    <citation type="submission" date="2018-06" db="EMBL/GenBank/DDBJ databases">
        <title>Genomic Encyclopedia of Type Strains, Phase IV (KMG-IV): sequencing the most valuable type-strain genomes for metagenomic binning, comparative biology and taxonomic classification.</title>
        <authorList>
            <person name="Goeker M."/>
        </authorList>
    </citation>
    <scope>NUCLEOTIDE SEQUENCE [LARGE SCALE GENOMIC DNA]</scope>
    <source>
        <strain evidence="2 3">DSM 25532</strain>
    </source>
</reference>
<gene>
    <name evidence="2" type="ORF">DES53_10354</name>
</gene>
<keyword evidence="3" id="KW-1185">Reference proteome</keyword>
<protein>
    <recommendedName>
        <fullName evidence="4">Outer membrane beta-barrel porin/alpha-amylase</fullName>
    </recommendedName>
</protein>
<dbReference type="EMBL" id="QNRR01000003">
    <property type="protein sequence ID" value="RBP45059.1"/>
    <property type="molecule type" value="Genomic_DNA"/>
</dbReference>
<feature type="chain" id="PRO_5016859467" description="Outer membrane beta-barrel porin/alpha-amylase" evidence="1">
    <location>
        <begin position="23"/>
        <end position="288"/>
    </location>
</feature>
<accession>A0A366HQC9</accession>